<evidence type="ECO:0000313" key="2">
    <source>
        <dbReference type="EMBL" id="CAB5217684.1"/>
    </source>
</evidence>
<protein>
    <submittedName>
        <fullName evidence="2">Uncharacterized protein</fullName>
    </submittedName>
</protein>
<name>A0A6J7WNI9_9CAUD</name>
<dbReference type="EMBL" id="LR798252">
    <property type="protein sequence ID" value="CAB5217684.1"/>
    <property type="molecule type" value="Genomic_DNA"/>
</dbReference>
<sequence>MNELQEEIDSLRSQLEEVITRTRAEVDSQEYDLNVLKRSTTDRLEALEESDRNVWDVFNRVGRDMEAVVARLDDLERRLRRIDRRISHIEDI</sequence>
<reference evidence="2" key="1">
    <citation type="submission" date="2020-05" db="EMBL/GenBank/DDBJ databases">
        <authorList>
            <person name="Chiriac C."/>
            <person name="Salcher M."/>
            <person name="Ghai R."/>
            <person name="Kavagutti S V."/>
        </authorList>
    </citation>
    <scope>NUCLEOTIDE SEQUENCE</scope>
</reference>
<keyword evidence="1" id="KW-0175">Coiled coil</keyword>
<evidence type="ECO:0000256" key="1">
    <source>
        <dbReference type="SAM" id="Coils"/>
    </source>
</evidence>
<gene>
    <name evidence="2" type="ORF">UFOVP209_4</name>
</gene>
<feature type="coiled-coil region" evidence="1">
    <location>
        <begin position="65"/>
        <end position="92"/>
    </location>
</feature>
<organism evidence="2">
    <name type="scientific">uncultured Caudovirales phage</name>
    <dbReference type="NCBI Taxonomy" id="2100421"/>
    <lineage>
        <taxon>Viruses</taxon>
        <taxon>Duplodnaviria</taxon>
        <taxon>Heunggongvirae</taxon>
        <taxon>Uroviricota</taxon>
        <taxon>Caudoviricetes</taxon>
        <taxon>Peduoviridae</taxon>
        <taxon>Maltschvirus</taxon>
        <taxon>Maltschvirus maltsch</taxon>
    </lineage>
</organism>
<accession>A0A6J7WNI9</accession>
<proteinExistence type="predicted"/>